<dbReference type="PANTHER" id="PTHR22916:SF3">
    <property type="entry name" value="UDP-GLCNAC:BETAGAL BETA-1,3-N-ACETYLGLUCOSAMINYLTRANSFERASE-LIKE PROTEIN 1"/>
    <property type="match status" value="1"/>
</dbReference>
<protein>
    <submittedName>
        <fullName evidence="2">Glycosyltransferase involved in cell wall biosynthesis</fullName>
    </submittedName>
</protein>
<dbReference type="Pfam" id="PF00535">
    <property type="entry name" value="Glycos_transf_2"/>
    <property type="match status" value="1"/>
</dbReference>
<dbReference type="EMBL" id="SNWP01000011">
    <property type="protein sequence ID" value="TDO26401.1"/>
    <property type="molecule type" value="Genomic_DNA"/>
</dbReference>
<accession>A0A4R6IVK8</accession>
<evidence type="ECO:0000259" key="1">
    <source>
        <dbReference type="Pfam" id="PF00535"/>
    </source>
</evidence>
<dbReference type="InterPro" id="IPR001173">
    <property type="entry name" value="Glyco_trans_2-like"/>
</dbReference>
<dbReference type="Proteomes" id="UP000295741">
    <property type="component" value="Unassembled WGS sequence"/>
</dbReference>
<sequence>MLPHQTDISVVMATFNGERYLRQQLDSILLQTVSPKEIIIVDDGSTDTTLAILKEYATDDRFRLLVNDYNVGYIRSFEKGMLQATCPYIALSDQDDIWLPHKLETLASNIEDHIAVYSDSMLVDKNGMSLNKKMSDLKNQLTYNNCLMYTIGAWAPGHAMLFRKALVDQCKPFPALVTHDFWLGFVASCNGGIFYVNEVLVHYRQHASNAIGANTQQSKKQKPTRAEKILTAQRRMQLLYEKCPEGLTEQKEVLRLLSETYQRSDLKSRWKRMICFFRYRNIFLAYKKKSVLMQILFCVKMFFKIDA</sequence>
<keyword evidence="2" id="KW-0808">Transferase</keyword>
<dbReference type="PANTHER" id="PTHR22916">
    <property type="entry name" value="GLYCOSYLTRANSFERASE"/>
    <property type="match status" value="1"/>
</dbReference>
<dbReference type="RefSeq" id="WP_133474252.1">
    <property type="nucleotide sequence ID" value="NZ_SNWP01000011.1"/>
</dbReference>
<dbReference type="SUPFAM" id="SSF53448">
    <property type="entry name" value="Nucleotide-diphospho-sugar transferases"/>
    <property type="match status" value="1"/>
</dbReference>
<dbReference type="OrthoDB" id="9802649at2"/>
<name>A0A4R6IVK8_9BACT</name>
<feature type="domain" description="Glycosyltransferase 2-like" evidence="1">
    <location>
        <begin position="9"/>
        <end position="166"/>
    </location>
</feature>
<dbReference type="AlphaFoldDB" id="A0A4R6IVK8"/>
<organism evidence="2 3">
    <name type="scientific">Sediminibacterium goheungense</name>
    <dbReference type="NCBI Taxonomy" id="1086393"/>
    <lineage>
        <taxon>Bacteria</taxon>
        <taxon>Pseudomonadati</taxon>
        <taxon>Bacteroidota</taxon>
        <taxon>Chitinophagia</taxon>
        <taxon>Chitinophagales</taxon>
        <taxon>Chitinophagaceae</taxon>
        <taxon>Sediminibacterium</taxon>
    </lineage>
</organism>
<gene>
    <name evidence="2" type="ORF">BC659_1707</name>
</gene>
<reference evidence="2 3" key="1">
    <citation type="submission" date="2019-03" db="EMBL/GenBank/DDBJ databases">
        <title>Genomic Encyclopedia of Archaeal and Bacterial Type Strains, Phase II (KMG-II): from individual species to whole genera.</title>
        <authorList>
            <person name="Goeker M."/>
        </authorList>
    </citation>
    <scope>NUCLEOTIDE SEQUENCE [LARGE SCALE GENOMIC DNA]</scope>
    <source>
        <strain evidence="2 3">DSM 28323</strain>
    </source>
</reference>
<dbReference type="GO" id="GO:0016758">
    <property type="term" value="F:hexosyltransferase activity"/>
    <property type="evidence" value="ECO:0007669"/>
    <property type="project" value="UniProtKB-ARBA"/>
</dbReference>
<comment type="caution">
    <text evidence="2">The sequence shown here is derived from an EMBL/GenBank/DDBJ whole genome shotgun (WGS) entry which is preliminary data.</text>
</comment>
<keyword evidence="3" id="KW-1185">Reference proteome</keyword>
<dbReference type="InterPro" id="IPR029044">
    <property type="entry name" value="Nucleotide-diphossugar_trans"/>
</dbReference>
<evidence type="ECO:0000313" key="3">
    <source>
        <dbReference type="Proteomes" id="UP000295741"/>
    </source>
</evidence>
<dbReference type="Gene3D" id="3.90.550.10">
    <property type="entry name" value="Spore Coat Polysaccharide Biosynthesis Protein SpsA, Chain A"/>
    <property type="match status" value="1"/>
</dbReference>
<dbReference type="CDD" id="cd04196">
    <property type="entry name" value="GT_2_like_d"/>
    <property type="match status" value="1"/>
</dbReference>
<proteinExistence type="predicted"/>
<evidence type="ECO:0000313" key="2">
    <source>
        <dbReference type="EMBL" id="TDO26401.1"/>
    </source>
</evidence>